<dbReference type="OrthoDB" id="775261at2759"/>
<dbReference type="EMBL" id="JACXVP010000006">
    <property type="protein sequence ID" value="KAG5602277.1"/>
    <property type="molecule type" value="Genomic_DNA"/>
</dbReference>
<evidence type="ECO:0000259" key="2">
    <source>
        <dbReference type="Pfam" id="PF03763"/>
    </source>
</evidence>
<evidence type="ECO:0000313" key="3">
    <source>
        <dbReference type="EMBL" id="KAG5602277.1"/>
    </source>
</evidence>
<dbReference type="Pfam" id="PF03763">
    <property type="entry name" value="Remorin_C"/>
    <property type="match status" value="1"/>
</dbReference>
<comment type="similarity">
    <text evidence="1">Belongs to the remorin family.</text>
</comment>
<reference evidence="3 4" key="1">
    <citation type="submission" date="2020-09" db="EMBL/GenBank/DDBJ databases">
        <title>De no assembly of potato wild relative species, Solanum commersonii.</title>
        <authorList>
            <person name="Cho K."/>
        </authorList>
    </citation>
    <scope>NUCLEOTIDE SEQUENCE [LARGE SCALE GENOMIC DNA]</scope>
    <source>
        <strain evidence="3">LZ3.2</strain>
        <tissue evidence="3">Leaf</tissue>
    </source>
</reference>
<proteinExistence type="inferred from homology"/>
<sequence length="196" mass="22431">MKRNIYDLGDGEFAAAIAATAFAICSLEENAGSQYQTKTRRPVIRPAEAAPMRRTSTMNRKTSAEIVTITPAANDKMQKGISRVSRNAENKADAWEKAQIAKIRKRHDELLSALLAWENEKKMMAKQQMERRKNQVELALKRNLQHYKNKLARIDHIAKGARTQAEEKRRYEETTVKEKSNKIRSTRTGTVTCYCF</sequence>
<accession>A0A9J5YQU2</accession>
<dbReference type="PANTHER" id="PTHR31471">
    <property type="entry name" value="OS02G0116800 PROTEIN"/>
    <property type="match status" value="1"/>
</dbReference>
<organism evidence="3 4">
    <name type="scientific">Solanum commersonii</name>
    <name type="common">Commerson's wild potato</name>
    <name type="synonym">Commerson's nightshade</name>
    <dbReference type="NCBI Taxonomy" id="4109"/>
    <lineage>
        <taxon>Eukaryota</taxon>
        <taxon>Viridiplantae</taxon>
        <taxon>Streptophyta</taxon>
        <taxon>Embryophyta</taxon>
        <taxon>Tracheophyta</taxon>
        <taxon>Spermatophyta</taxon>
        <taxon>Magnoliopsida</taxon>
        <taxon>eudicotyledons</taxon>
        <taxon>Gunneridae</taxon>
        <taxon>Pentapetalae</taxon>
        <taxon>asterids</taxon>
        <taxon>lamiids</taxon>
        <taxon>Solanales</taxon>
        <taxon>Solanaceae</taxon>
        <taxon>Solanoideae</taxon>
        <taxon>Solaneae</taxon>
        <taxon>Solanum</taxon>
    </lineage>
</organism>
<dbReference type="InterPro" id="IPR005516">
    <property type="entry name" value="Remorin_C"/>
</dbReference>
<comment type="caution">
    <text evidence="3">The sequence shown here is derived from an EMBL/GenBank/DDBJ whole genome shotgun (WGS) entry which is preliminary data.</text>
</comment>
<feature type="domain" description="Remorin C-terminal" evidence="2">
    <location>
        <begin position="87"/>
        <end position="188"/>
    </location>
</feature>
<name>A0A9J5YQU2_SOLCO</name>
<dbReference type="AlphaFoldDB" id="A0A9J5YQU2"/>
<evidence type="ECO:0000313" key="4">
    <source>
        <dbReference type="Proteomes" id="UP000824120"/>
    </source>
</evidence>
<dbReference type="Proteomes" id="UP000824120">
    <property type="component" value="Chromosome 6"/>
</dbReference>
<keyword evidence="4" id="KW-1185">Reference proteome</keyword>
<gene>
    <name evidence="3" type="ORF">H5410_033647</name>
</gene>
<dbReference type="PANTHER" id="PTHR31471:SF5">
    <property type="entry name" value="GB|AAD39278.1"/>
    <property type="match status" value="1"/>
</dbReference>
<protein>
    <recommendedName>
        <fullName evidence="2">Remorin C-terminal domain-containing protein</fullName>
    </recommendedName>
</protein>
<evidence type="ECO:0000256" key="1">
    <source>
        <dbReference type="ARBA" id="ARBA00005711"/>
    </source>
</evidence>